<reference evidence="1 2" key="1">
    <citation type="submission" date="2017-09" db="EMBL/GenBank/DDBJ databases">
        <title>Depth-based differentiation of microbial function through sediment-hosted aquifers and enrichment of novel symbionts in the deep terrestrial subsurface.</title>
        <authorList>
            <person name="Probst A.J."/>
            <person name="Ladd B."/>
            <person name="Jarett J.K."/>
            <person name="Geller-Mcgrath D.E."/>
            <person name="Sieber C.M."/>
            <person name="Emerson J.B."/>
            <person name="Anantharaman K."/>
            <person name="Thomas B.C."/>
            <person name="Malmstrom R."/>
            <person name="Stieglmeier M."/>
            <person name="Klingl A."/>
            <person name="Woyke T."/>
            <person name="Ryan C.M."/>
            <person name="Banfield J.F."/>
        </authorList>
    </citation>
    <scope>NUCLEOTIDE SEQUENCE [LARGE SCALE GENOMIC DNA]</scope>
    <source>
        <strain evidence="1">CG17_big_fil_post_rev_8_21_14_2_50_48_46</strain>
    </source>
</reference>
<dbReference type="SMART" id="SM00028">
    <property type="entry name" value="TPR"/>
    <property type="match status" value="3"/>
</dbReference>
<gene>
    <name evidence="1" type="ORF">COW36_04025</name>
</gene>
<dbReference type="EMBL" id="PFFQ01000012">
    <property type="protein sequence ID" value="PIW18466.1"/>
    <property type="molecule type" value="Genomic_DNA"/>
</dbReference>
<organism evidence="1 2">
    <name type="scientific">bacterium (Candidatus Blackallbacteria) CG17_big_fil_post_rev_8_21_14_2_50_48_46</name>
    <dbReference type="NCBI Taxonomy" id="2014261"/>
    <lineage>
        <taxon>Bacteria</taxon>
        <taxon>Candidatus Blackallbacteria</taxon>
    </lineage>
</organism>
<evidence type="ECO:0000313" key="1">
    <source>
        <dbReference type="EMBL" id="PIW18466.1"/>
    </source>
</evidence>
<dbReference type="AlphaFoldDB" id="A0A2M7G8L8"/>
<name>A0A2M7G8L8_9BACT</name>
<dbReference type="InterPro" id="IPR011990">
    <property type="entry name" value="TPR-like_helical_dom_sf"/>
</dbReference>
<evidence type="ECO:0000313" key="2">
    <source>
        <dbReference type="Proteomes" id="UP000231019"/>
    </source>
</evidence>
<dbReference type="Proteomes" id="UP000231019">
    <property type="component" value="Unassembled WGS sequence"/>
</dbReference>
<dbReference type="SUPFAM" id="SSF48452">
    <property type="entry name" value="TPR-like"/>
    <property type="match status" value="1"/>
</dbReference>
<proteinExistence type="predicted"/>
<dbReference type="Gene3D" id="1.25.40.10">
    <property type="entry name" value="Tetratricopeptide repeat domain"/>
    <property type="match status" value="1"/>
</dbReference>
<dbReference type="InterPro" id="IPR019734">
    <property type="entry name" value="TPR_rpt"/>
</dbReference>
<comment type="caution">
    <text evidence="1">The sequence shown here is derived from an EMBL/GenBank/DDBJ whole genome shotgun (WGS) entry which is preliminary data.</text>
</comment>
<protein>
    <submittedName>
        <fullName evidence="1">Uncharacterized protein</fullName>
    </submittedName>
</protein>
<accession>A0A2M7G8L8</accession>
<sequence length="243" mass="27940">MKSKNTPPLIHHVSVEELKETFTKAQDFIQQARYRQAIALLNQTLAAGLTLMEQLRCLSFRGYAYSLWKKPSDAIDDISRLLKLVKAEVNDLTAHEIDWDQEIAEDTGYLTFLSALYHLRGTLRRVQERFPEAVEDLTLSLYMTRDPDFQAMALLQRGCALIQLKECTNRALLDLNQAYQLSPQSVRDFLHIPANIQTPDFYLKSHALWVKDAQNEAETFKIGLALKLSDIKEEILLFSRVAR</sequence>